<dbReference type="AlphaFoldDB" id="A0A1B8NVN4"/>
<gene>
    <name evidence="2" type="ORF">A8U91_03113</name>
</gene>
<organism evidence="2 3">
    <name type="scientific">Halomonas elongata</name>
    <dbReference type="NCBI Taxonomy" id="2746"/>
    <lineage>
        <taxon>Bacteria</taxon>
        <taxon>Pseudomonadati</taxon>
        <taxon>Pseudomonadota</taxon>
        <taxon>Gammaproteobacteria</taxon>
        <taxon>Oceanospirillales</taxon>
        <taxon>Halomonadaceae</taxon>
        <taxon>Halomonas</taxon>
    </lineage>
</organism>
<dbReference type="EMBL" id="MAJD01000002">
    <property type="protein sequence ID" value="OBX34069.1"/>
    <property type="molecule type" value="Genomic_DNA"/>
</dbReference>
<reference evidence="2 3" key="1">
    <citation type="submission" date="2016-06" db="EMBL/GenBank/DDBJ databases">
        <title>Genome sequence of halotolerant plant growth promoting strain of Halomonas elongata HEK1 isolated from salterns of Rann of Kutch, Gujarat, India.</title>
        <authorList>
            <person name="Gaba S."/>
            <person name="Singh R.N."/>
            <person name="Abrol S."/>
            <person name="Kaushik R."/>
            <person name="Saxena A.K."/>
        </authorList>
    </citation>
    <scope>NUCLEOTIDE SEQUENCE [LARGE SCALE GENOMIC DNA]</scope>
    <source>
        <strain evidence="2 3">HEK1</strain>
    </source>
</reference>
<sequence length="83" mass="8720">MTLEGKQLIGAQAVSAEGAVIQAVNPATNERLDPGYPPVARPKSSGPANWPGRPLMPIARPASKPARPSSKPLPMRSRPSVSR</sequence>
<proteinExistence type="predicted"/>
<feature type="compositionally biased region" description="Low complexity" evidence="1">
    <location>
        <begin position="59"/>
        <end position="72"/>
    </location>
</feature>
<evidence type="ECO:0000256" key="1">
    <source>
        <dbReference type="SAM" id="MobiDB-lite"/>
    </source>
</evidence>
<feature type="region of interest" description="Disordered" evidence="1">
    <location>
        <begin position="28"/>
        <end position="83"/>
    </location>
</feature>
<comment type="caution">
    <text evidence="2">The sequence shown here is derived from an EMBL/GenBank/DDBJ whole genome shotgun (WGS) entry which is preliminary data.</text>
</comment>
<evidence type="ECO:0000313" key="2">
    <source>
        <dbReference type="EMBL" id="OBX34069.1"/>
    </source>
</evidence>
<protein>
    <submittedName>
        <fullName evidence="2">Uncharacterized protein</fullName>
    </submittedName>
</protein>
<evidence type="ECO:0000313" key="3">
    <source>
        <dbReference type="Proteomes" id="UP000092504"/>
    </source>
</evidence>
<dbReference type="Proteomes" id="UP000092504">
    <property type="component" value="Unassembled WGS sequence"/>
</dbReference>
<accession>A0A1B8NVN4</accession>
<name>A0A1B8NVN4_HALEL</name>